<sequence>MNNYIPSINESINAKTTSFRDLCSSFIVNEYYERLASSSNTILVGPRGSGKTTLMRMLEVRSLEHWEAEEAKLFRRKVSFSGVFIPTDRLWKRQYDNAKDKVKNHEDSLVLSSQFIYHILEQLVQSISFRTSRTLKLDHNFRHVELSKQDEVELVSCLAKQWHVKPHINSLKGLVISIALKKSEVSNYISDISFKKSTSEAPKVVSADISEVLNTSITIINTYLNENGEKWAFLFDELELAPDEIIQPLIDCMRGGHQDIILKLALSPYHKGINITNSPESSMKNQDLSYIDLTDISEKEGLKFATSLCTKMLIGKGIFSDIESCFISPDEIAIDQVFHSLCQKDADFYQYLNSKGFLGINYSDVEPTRRPQFRKVKFIAYLRDLRRNNSGQKQARRRPADYYAGFENICKSTEFNPRMIIGIMNMFIPIIKDRNRVTISEQISGLQSYFESFRSLLSTIAIDSSDGRINNIYDLVDKIAWFFNNEIYGDKFSSQPKGVIVLDRDTPRELGEAIGLALNAGALISTENSDSKGGDLTNESINSCRLSYLFSHHYGLLLTQQGPIDLSRIMKSKDINSGSIRVVRTSNYNDDRQFRLELK</sequence>
<dbReference type="InterPro" id="IPR027417">
    <property type="entry name" value="P-loop_NTPase"/>
</dbReference>
<dbReference type="EMBL" id="CP000472">
    <property type="protein sequence ID" value="ACJ27811.1"/>
    <property type="molecule type" value="Genomic_DNA"/>
</dbReference>
<proteinExistence type="predicted"/>
<name>B8CJ49_SHEPW</name>
<dbReference type="Pfam" id="PF24389">
    <property type="entry name" value="ORC-CDC6-like"/>
    <property type="match status" value="1"/>
</dbReference>
<dbReference type="HOGENOM" id="CLU_438592_0_0_6"/>
<reference evidence="1 2" key="1">
    <citation type="journal article" date="2008" name="PLoS ONE">
        <title>Environmental adaptation: genomic analysis of the piezotolerant and psychrotolerant deep-sea iron reducing bacterium Shewanella piezotolerans WP3.</title>
        <authorList>
            <person name="Wang F."/>
            <person name="Wang J."/>
            <person name="Jian H."/>
            <person name="Zhang B."/>
            <person name="Li S."/>
            <person name="Wang F."/>
            <person name="Zeng X."/>
            <person name="Gao L."/>
            <person name="Bartlett D.H."/>
            <person name="Yu J."/>
            <person name="Hu S."/>
            <person name="Xiao X."/>
        </authorList>
    </citation>
    <scope>NUCLEOTIDE SEQUENCE [LARGE SCALE GENOMIC DNA]</scope>
    <source>
        <strain evidence="2">WP3 / JCM 13877</strain>
    </source>
</reference>
<accession>B8CJ49</accession>
<dbReference type="AlphaFoldDB" id="B8CJ49"/>
<evidence type="ECO:0000313" key="2">
    <source>
        <dbReference type="Proteomes" id="UP000000753"/>
    </source>
</evidence>
<dbReference type="KEGG" id="swp:swp_1008"/>
<evidence type="ECO:0000313" key="1">
    <source>
        <dbReference type="EMBL" id="ACJ27811.1"/>
    </source>
</evidence>
<gene>
    <name evidence="1" type="ordered locus">swp_1008</name>
</gene>
<dbReference type="OrthoDB" id="8311018at2"/>
<dbReference type="eggNOG" id="ENOG5032WYQ">
    <property type="taxonomic scope" value="Bacteria"/>
</dbReference>
<dbReference type="SUPFAM" id="SSF52540">
    <property type="entry name" value="P-loop containing nucleoside triphosphate hydrolases"/>
    <property type="match status" value="2"/>
</dbReference>
<dbReference type="RefSeq" id="WP_020911189.1">
    <property type="nucleotide sequence ID" value="NC_011566.1"/>
</dbReference>
<dbReference type="InterPro" id="IPR056955">
    <property type="entry name" value="ORC-CDC6-like"/>
</dbReference>
<protein>
    <submittedName>
        <fullName evidence="1">Uncharacterized protein</fullName>
    </submittedName>
</protein>
<dbReference type="STRING" id="225849.swp_1008"/>
<keyword evidence="2" id="KW-1185">Reference proteome</keyword>
<organism evidence="1 2">
    <name type="scientific">Shewanella piezotolerans (strain WP3 / JCM 13877)</name>
    <dbReference type="NCBI Taxonomy" id="225849"/>
    <lineage>
        <taxon>Bacteria</taxon>
        <taxon>Pseudomonadati</taxon>
        <taxon>Pseudomonadota</taxon>
        <taxon>Gammaproteobacteria</taxon>
        <taxon>Alteromonadales</taxon>
        <taxon>Shewanellaceae</taxon>
        <taxon>Shewanella</taxon>
    </lineage>
</organism>
<dbReference type="Proteomes" id="UP000000753">
    <property type="component" value="Chromosome"/>
</dbReference>